<gene>
    <name evidence="1" type="ORF">NECAME_05764</name>
</gene>
<dbReference type="PANTHER" id="PTHR12029:SF11">
    <property type="entry name" value="METHYLTRANSFERASE TARBP1-RELATED"/>
    <property type="match status" value="1"/>
</dbReference>
<proteinExistence type="predicted"/>
<dbReference type="Proteomes" id="UP000053676">
    <property type="component" value="Unassembled WGS sequence"/>
</dbReference>
<dbReference type="GO" id="GO:0016423">
    <property type="term" value="F:tRNA (guanine) methyltransferase activity"/>
    <property type="evidence" value="ECO:0007669"/>
    <property type="project" value="TreeGrafter"/>
</dbReference>
<organism evidence="1 2">
    <name type="scientific">Necator americanus</name>
    <name type="common">Human hookworm</name>
    <dbReference type="NCBI Taxonomy" id="51031"/>
    <lineage>
        <taxon>Eukaryota</taxon>
        <taxon>Metazoa</taxon>
        <taxon>Ecdysozoa</taxon>
        <taxon>Nematoda</taxon>
        <taxon>Chromadorea</taxon>
        <taxon>Rhabditida</taxon>
        <taxon>Rhabditina</taxon>
        <taxon>Rhabditomorpha</taxon>
        <taxon>Strongyloidea</taxon>
        <taxon>Ancylostomatidae</taxon>
        <taxon>Bunostominae</taxon>
        <taxon>Necator</taxon>
    </lineage>
</organism>
<sequence>AILDKVFTNCVDWITDPCQQFSIKLILEWLLARLALRCETMKRRLIIQERIFATKRIGSVSSWINMIVLMARADADKTSIPQFVELILPWTTAQNFAVRCTAIAAIRLLYDAMNSEDKERCHLIAKIVKFDGEPSGNSQRIIDNLVADFYFGHLHPVKHFDMQTIFVVLPSKTGMPPEELIPNELLQVGFVLVLQLIL</sequence>
<protein>
    <submittedName>
        <fullName evidence="1">Uncharacterized protein</fullName>
    </submittedName>
</protein>
<evidence type="ECO:0000313" key="2">
    <source>
        <dbReference type="Proteomes" id="UP000053676"/>
    </source>
</evidence>
<dbReference type="PANTHER" id="PTHR12029">
    <property type="entry name" value="RNA METHYLTRANSFERASE"/>
    <property type="match status" value="1"/>
</dbReference>
<accession>W2TYJ4</accession>
<dbReference type="OrthoDB" id="241340at2759"/>
<dbReference type="EMBL" id="KI657472">
    <property type="protein sequence ID" value="ETN86918.1"/>
    <property type="molecule type" value="Genomic_DNA"/>
</dbReference>
<feature type="non-terminal residue" evidence="1">
    <location>
        <position position="1"/>
    </location>
</feature>
<keyword evidence="2" id="KW-1185">Reference proteome</keyword>
<reference evidence="2" key="1">
    <citation type="journal article" date="2014" name="Nat. Genet.">
        <title>Genome of the human hookworm Necator americanus.</title>
        <authorList>
            <person name="Tang Y.T."/>
            <person name="Gao X."/>
            <person name="Rosa B.A."/>
            <person name="Abubucker S."/>
            <person name="Hallsworth-Pepin K."/>
            <person name="Martin J."/>
            <person name="Tyagi R."/>
            <person name="Heizer E."/>
            <person name="Zhang X."/>
            <person name="Bhonagiri-Palsikar V."/>
            <person name="Minx P."/>
            <person name="Warren W.C."/>
            <person name="Wang Q."/>
            <person name="Zhan B."/>
            <person name="Hotez P.J."/>
            <person name="Sternberg P.W."/>
            <person name="Dougall A."/>
            <person name="Gaze S.T."/>
            <person name="Mulvenna J."/>
            <person name="Sotillo J."/>
            <person name="Ranganathan S."/>
            <person name="Rabelo E.M."/>
            <person name="Wilson R.K."/>
            <person name="Felgner P.L."/>
            <person name="Bethony J."/>
            <person name="Hawdon J.M."/>
            <person name="Gasser R.B."/>
            <person name="Loukas A."/>
            <person name="Mitreva M."/>
        </authorList>
    </citation>
    <scope>NUCLEOTIDE SEQUENCE [LARGE SCALE GENOMIC DNA]</scope>
</reference>
<name>W2TYJ4_NECAM</name>
<dbReference type="GO" id="GO:0030488">
    <property type="term" value="P:tRNA methylation"/>
    <property type="evidence" value="ECO:0007669"/>
    <property type="project" value="TreeGrafter"/>
</dbReference>
<dbReference type="STRING" id="51031.W2TYJ4"/>
<dbReference type="AlphaFoldDB" id="W2TYJ4"/>
<evidence type="ECO:0000313" key="1">
    <source>
        <dbReference type="EMBL" id="ETN86918.1"/>
    </source>
</evidence>
<dbReference type="KEGG" id="nai:NECAME_05764"/>
<dbReference type="InterPro" id="IPR045330">
    <property type="entry name" value="TRM3/TARBP1"/>
</dbReference>